<dbReference type="SUPFAM" id="SSF56112">
    <property type="entry name" value="Protein kinase-like (PK-like)"/>
    <property type="match status" value="1"/>
</dbReference>
<comment type="caution">
    <text evidence="1">The sequence shown here is derived from an EMBL/GenBank/DDBJ whole genome shotgun (WGS) entry which is preliminary data.</text>
</comment>
<reference evidence="2" key="1">
    <citation type="journal article" date="2019" name="Int. J. Syst. Evol. Microbiol.">
        <title>The Global Catalogue of Microorganisms (GCM) 10K type strain sequencing project: providing services to taxonomists for standard genome sequencing and annotation.</title>
        <authorList>
            <consortium name="The Broad Institute Genomics Platform"/>
            <consortium name="The Broad Institute Genome Sequencing Center for Infectious Disease"/>
            <person name="Wu L."/>
            <person name="Ma J."/>
        </authorList>
    </citation>
    <scope>NUCLEOTIDE SEQUENCE [LARGE SCALE GENOMIC DNA]</scope>
    <source>
        <strain evidence="2">JCM 17926</strain>
    </source>
</reference>
<dbReference type="InterPro" id="IPR027417">
    <property type="entry name" value="P-loop_NTPase"/>
</dbReference>
<gene>
    <name evidence="1" type="ORF">GCM10023188_30690</name>
</gene>
<dbReference type="Proteomes" id="UP001500552">
    <property type="component" value="Unassembled WGS sequence"/>
</dbReference>
<dbReference type="InterPro" id="IPR011009">
    <property type="entry name" value="Kinase-like_dom_sf"/>
</dbReference>
<evidence type="ECO:0000313" key="2">
    <source>
        <dbReference type="Proteomes" id="UP001500552"/>
    </source>
</evidence>
<organism evidence="1 2">
    <name type="scientific">Pontibacter saemangeumensis</name>
    <dbReference type="NCBI Taxonomy" id="1084525"/>
    <lineage>
        <taxon>Bacteria</taxon>
        <taxon>Pseudomonadati</taxon>
        <taxon>Bacteroidota</taxon>
        <taxon>Cytophagia</taxon>
        <taxon>Cytophagales</taxon>
        <taxon>Hymenobacteraceae</taxon>
        <taxon>Pontibacter</taxon>
    </lineage>
</organism>
<name>A0ABP8LW96_9BACT</name>
<proteinExistence type="predicted"/>
<dbReference type="RefSeq" id="WP_345160334.1">
    <property type="nucleotide sequence ID" value="NZ_BAABHC010000016.1"/>
</dbReference>
<dbReference type="SUPFAM" id="SSF52540">
    <property type="entry name" value="P-loop containing nucleoside triphosphate hydrolases"/>
    <property type="match status" value="1"/>
</dbReference>
<dbReference type="InterPro" id="IPR052732">
    <property type="entry name" value="Cell-binding_unc_protein"/>
</dbReference>
<sequence length="545" mass="62422">MDETGNKHMATLEDSTERMIAFLRQPSAYPHRPPAVEIRQTHASVLAIAPPYVYKVKKHVNLGFLDFTRLSERKENCERERRLNSRLCPELYIGVLPIASKDNRLFFGAEGRIVEYALQMRQLPEGFFLDQLLQSDQVTPATLDLILQKLKRFYEEHPPAPSVSAYGEAEKVREVVEGNLIALKEHTGEIVQEASLEAVQNYCARFFADNQALFEKRVQEQRIRDCHGDLHLDHIHIWQGKVCIYDCIEFNDRFRYIDVASDMAFLAMDFDFHGRPDLASYITSRLASLLHDPDLALLSDFYKCYRACVRAKVECITSQEPEVPAIERQRSREKARRYGSLALHYALFGSQPAVLVVCGRSGSGKSTIAGRLAELLGWEYVSSDITRKALFDIPQHQRSSPEMRANLYAQQVTDHVYQILLNQTRYAVMNQRSIVVDASFGQPRHRALFGQGLSRAQVPFLFIEMQASDETLRKRLAKRDKSRQVVSDARFADFELLRQLYHEPNEVAPGQLLRINAEKALGRIEKEILQQLSVLIGKNREQRGG</sequence>
<keyword evidence="2" id="KW-1185">Reference proteome</keyword>
<accession>A0ABP8LW96</accession>
<dbReference type="EMBL" id="BAABHC010000016">
    <property type="protein sequence ID" value="GAA4436994.1"/>
    <property type="molecule type" value="Genomic_DNA"/>
</dbReference>
<evidence type="ECO:0000313" key="1">
    <source>
        <dbReference type="EMBL" id="GAA4436994.1"/>
    </source>
</evidence>
<dbReference type="Pfam" id="PF13671">
    <property type="entry name" value="AAA_33"/>
    <property type="match status" value="1"/>
</dbReference>
<dbReference type="Gene3D" id="3.40.50.300">
    <property type="entry name" value="P-loop containing nucleotide triphosphate hydrolases"/>
    <property type="match status" value="1"/>
</dbReference>
<dbReference type="PANTHER" id="PTHR43883:SF1">
    <property type="entry name" value="GLUCONOKINASE"/>
    <property type="match status" value="1"/>
</dbReference>
<dbReference type="PANTHER" id="PTHR43883">
    <property type="entry name" value="SLR0207 PROTEIN"/>
    <property type="match status" value="1"/>
</dbReference>
<protein>
    <submittedName>
        <fullName evidence="1">Bifunctional aminoglycoside phosphotransferase/ATP-binding protein</fullName>
    </submittedName>
</protein>